<feature type="compositionally biased region" description="Acidic residues" evidence="1">
    <location>
        <begin position="168"/>
        <end position="179"/>
    </location>
</feature>
<dbReference type="EMBL" id="KZ454989">
    <property type="protein sequence ID" value="PKI84535.1"/>
    <property type="molecule type" value="Genomic_DNA"/>
</dbReference>
<dbReference type="PANTHER" id="PTHR14296:SF3">
    <property type="entry name" value="DIKAR, ISOFORM F"/>
    <property type="match status" value="1"/>
</dbReference>
<accession>A0A2N1JDA8</accession>
<feature type="compositionally biased region" description="Polar residues" evidence="1">
    <location>
        <begin position="500"/>
        <end position="510"/>
    </location>
</feature>
<feature type="region of interest" description="Disordered" evidence="1">
    <location>
        <begin position="247"/>
        <end position="266"/>
    </location>
</feature>
<feature type="compositionally biased region" description="Basic and acidic residues" evidence="1">
    <location>
        <begin position="250"/>
        <end position="266"/>
    </location>
</feature>
<keyword evidence="2" id="KW-0732">Signal</keyword>
<dbReference type="STRING" id="2020962.A0A2N1JDA8"/>
<dbReference type="AlphaFoldDB" id="A0A2N1JDA8"/>
<dbReference type="GO" id="GO:0031213">
    <property type="term" value="C:RSF complex"/>
    <property type="evidence" value="ECO:0007669"/>
    <property type="project" value="InterPro"/>
</dbReference>
<feature type="compositionally biased region" description="Low complexity" evidence="1">
    <location>
        <begin position="352"/>
        <end position="371"/>
    </location>
</feature>
<protein>
    <submittedName>
        <fullName evidence="3">Uncharacterized protein</fullName>
    </submittedName>
</protein>
<gene>
    <name evidence="3" type="ORF">MVES_001736</name>
</gene>
<evidence type="ECO:0000313" key="4">
    <source>
        <dbReference type="Proteomes" id="UP000232875"/>
    </source>
</evidence>
<dbReference type="InterPro" id="IPR028938">
    <property type="entry name" value="Rsf1-like"/>
</dbReference>
<keyword evidence="4" id="KW-1185">Reference proteome</keyword>
<evidence type="ECO:0000313" key="3">
    <source>
        <dbReference type="EMBL" id="PKI84535.1"/>
    </source>
</evidence>
<dbReference type="Proteomes" id="UP000232875">
    <property type="component" value="Unassembled WGS sequence"/>
</dbReference>
<reference evidence="3 4" key="1">
    <citation type="submission" date="2017-10" db="EMBL/GenBank/DDBJ databases">
        <title>A novel species of cold-tolerant Malassezia isolated from bats.</title>
        <authorList>
            <person name="Lorch J.M."/>
            <person name="Palmer J.M."/>
            <person name="Vanderwolf K.J."/>
            <person name="Schmidt K.Z."/>
            <person name="Verant M.L."/>
            <person name="Weller T.J."/>
            <person name="Blehert D.S."/>
        </authorList>
    </citation>
    <scope>NUCLEOTIDE SEQUENCE [LARGE SCALE GENOMIC DNA]</scope>
    <source>
        <strain evidence="3 4">NWHC:44797-103</strain>
    </source>
</reference>
<name>A0A2N1JDA8_9BASI</name>
<evidence type="ECO:0000256" key="1">
    <source>
        <dbReference type="SAM" id="MobiDB-lite"/>
    </source>
</evidence>
<feature type="region of interest" description="Disordered" evidence="1">
    <location>
        <begin position="119"/>
        <end position="179"/>
    </location>
</feature>
<feature type="chain" id="PRO_5014994354" evidence="2">
    <location>
        <begin position="19"/>
        <end position="548"/>
    </location>
</feature>
<dbReference type="GO" id="GO:0006355">
    <property type="term" value="P:regulation of DNA-templated transcription"/>
    <property type="evidence" value="ECO:0007669"/>
    <property type="project" value="InterPro"/>
</dbReference>
<organism evidence="3 4">
    <name type="scientific">Malassezia vespertilionis</name>
    <dbReference type="NCBI Taxonomy" id="2020962"/>
    <lineage>
        <taxon>Eukaryota</taxon>
        <taxon>Fungi</taxon>
        <taxon>Dikarya</taxon>
        <taxon>Basidiomycota</taxon>
        <taxon>Ustilaginomycotina</taxon>
        <taxon>Malasseziomycetes</taxon>
        <taxon>Malasseziales</taxon>
        <taxon>Malasseziaceae</taxon>
        <taxon>Malassezia</taxon>
    </lineage>
</organism>
<sequence>MRYLSWLIVLLLQRLALGRSIDAGTWEVLLRRQWNARLLEEHVQLLGTEEEPIAWTTLPMSAKVDTLHALCEWQMERPERLRAPTESDDDARVDPAGWDRQGNTYWLFDDNRLWIQRPKQPLKRKAAPKNTAKNARSRTSGRRSSRIQPAKVTQEEAFGADSDLSQLSEEEEEEREKEDWVEWEAIAIDRTGWDTFAARFAGSKHPDERSLHSYISKEVYPRVLEVMNGEERKAALEAAMASRKRSSRIAMKESEREVKEREDAEHMAERARVAAVRAQERDDAAHSELEQTVRKSREERLREREERLLLRERMLIERAQREEEDKQYATQNASERGHGHATQQAMSWQQDTPSLSPCLTQSTPSSQTQPMQSIYPHAAPPALQPMPMLARPHATISAPLLPTSMASAALPVDARAFPPPTLSMSAAPILNLRPSPPVYNVLPQLHAPSAMPKDAKPVFAPHTPQAMSPAAPSHTTPFPSEPAPSVAEQPPSTPKPLVSKRQSPGTVSPNSHHRRAPSGSFPLRSMTDRSPLSRSMDGIDDAQEHRLA</sequence>
<feature type="compositionally biased region" description="Basic residues" evidence="1">
    <location>
        <begin position="135"/>
        <end position="145"/>
    </location>
</feature>
<dbReference type="PANTHER" id="PTHR14296">
    <property type="entry name" value="REMODELING AND SPACING FACTOR 1"/>
    <property type="match status" value="1"/>
</dbReference>
<feature type="region of interest" description="Disordered" evidence="1">
    <location>
        <begin position="321"/>
        <end position="371"/>
    </location>
</feature>
<dbReference type="OrthoDB" id="303107at2759"/>
<proteinExistence type="predicted"/>
<feature type="signal peptide" evidence="2">
    <location>
        <begin position="1"/>
        <end position="18"/>
    </location>
</feature>
<feature type="compositionally biased region" description="Polar residues" evidence="1">
    <location>
        <begin position="341"/>
        <end position="351"/>
    </location>
</feature>
<evidence type="ECO:0000256" key="2">
    <source>
        <dbReference type="SAM" id="SignalP"/>
    </source>
</evidence>
<feature type="region of interest" description="Disordered" evidence="1">
    <location>
        <begin position="452"/>
        <end position="548"/>
    </location>
</feature>